<sequence length="197" mass="21263">MQNYPNGGPSAVWVTVHDIFLTEDSPTEAVGPSPVAAEHLLSSRRRVEQAVAAARAELLPHIQHLTVTVDPPDHAELIRALDWIANSSITPAEACEKMGVTVPEPDLVGWISPWPVTARSSDGSATITCLIPATPPAELAVDTADWLQTALADDWITDPVPPCPGHPHPMRPAVHDATAWWECPANGPVRAWRKQQV</sequence>
<evidence type="ECO:0000313" key="1">
    <source>
        <dbReference type="EMBL" id="OHV30991.1"/>
    </source>
</evidence>
<dbReference type="EMBL" id="MBLM01000148">
    <property type="protein sequence ID" value="OHV30991.1"/>
    <property type="molecule type" value="Genomic_DNA"/>
</dbReference>
<dbReference type="OrthoDB" id="3211592at2"/>
<keyword evidence="2" id="KW-1185">Reference proteome</keyword>
<proteinExistence type="predicted"/>
<organism evidence="1 2">
    <name type="scientific">Parafrankia colletiae</name>
    <dbReference type="NCBI Taxonomy" id="573497"/>
    <lineage>
        <taxon>Bacteria</taxon>
        <taxon>Bacillati</taxon>
        <taxon>Actinomycetota</taxon>
        <taxon>Actinomycetes</taxon>
        <taxon>Frankiales</taxon>
        <taxon>Frankiaceae</taxon>
        <taxon>Parafrankia</taxon>
    </lineage>
</organism>
<reference evidence="2" key="1">
    <citation type="submission" date="2016-07" db="EMBL/GenBank/DDBJ databases">
        <title>Sequence Frankia sp. strain CcI1.17.</title>
        <authorList>
            <person name="Ghodhbane-Gtari F."/>
            <person name="Swanson E."/>
            <person name="Gueddou A."/>
            <person name="Morris K."/>
            <person name="Hezbri K."/>
            <person name="Ktari A."/>
            <person name="Nouioui I."/>
            <person name="Abebe-Akele F."/>
            <person name="Simpson S."/>
            <person name="Thomas K."/>
            <person name="Gtari M."/>
            <person name="Tisa L.S."/>
            <person name="Hurst S."/>
        </authorList>
    </citation>
    <scope>NUCLEOTIDE SEQUENCE [LARGE SCALE GENOMIC DNA]</scope>
    <source>
        <strain evidence="2">Cc1.17</strain>
    </source>
</reference>
<dbReference type="AlphaFoldDB" id="A0A1S1QBZ5"/>
<gene>
    <name evidence="1" type="ORF">CC117_27245</name>
</gene>
<comment type="caution">
    <text evidence="1">The sequence shown here is derived from an EMBL/GenBank/DDBJ whole genome shotgun (WGS) entry which is preliminary data.</text>
</comment>
<protein>
    <submittedName>
        <fullName evidence="1">Uncharacterized protein</fullName>
    </submittedName>
</protein>
<dbReference type="RefSeq" id="WP_071088882.1">
    <property type="nucleotide sequence ID" value="NZ_MBLM01000148.1"/>
</dbReference>
<accession>A0A1S1QBZ5</accession>
<dbReference type="Proteomes" id="UP000179627">
    <property type="component" value="Unassembled WGS sequence"/>
</dbReference>
<evidence type="ECO:0000313" key="2">
    <source>
        <dbReference type="Proteomes" id="UP000179627"/>
    </source>
</evidence>
<name>A0A1S1QBZ5_9ACTN</name>